<evidence type="ECO:0000256" key="1">
    <source>
        <dbReference type="SAM" id="MobiDB-lite"/>
    </source>
</evidence>
<dbReference type="AlphaFoldDB" id="A0A9N7YKH6"/>
<name>A0A9N7YKH6_PLEPL</name>
<sequence>MVHSHLVWFRASESEHQRLHHVLICVPRFHHKKPVQQVEEEYLEFLSFKELKVLWCSSVWTETPEDKKKGMSWCMKKKRRRFSSTERRLVLGPAPPGGTEEKRTLGRALISKSHRLRWSASTARVGLRRRGPERPVDSGDEAERRSDHRRNLPLTGDQSPALQSSSAVVVTSQSAVVVTSQSAVVVRRFVLLAHGPDRTGPAAHGRFHSSSRWQQAAARSPLRRVVINPIGDLESSQEQEREEGFATGRRGRPSAPRGPVSGLFPLDASRKRRWRPAEDEEEETRPENNNKHRGSARKNPQNNAVTHTSSTVVVLKPETSSPPSCDPASSLSLHLSSFTEASLFSFSEKHFEQLLKSERAPSVRLTSITPPPHVWMLLRAPTEQTPPQRALIHTGSDLRQRLRRVGCFSHDSPSGWKLVAPTLMMDQSIKEEMNPRLSINQPVPPPQRQSAGGAVRSIKLPGVSAGCRQVRGQRYNVDEQLPMNEVSVCVLQSAADWTPPCVLTRSHQ</sequence>
<organism evidence="2 3">
    <name type="scientific">Pleuronectes platessa</name>
    <name type="common">European plaice</name>
    <dbReference type="NCBI Taxonomy" id="8262"/>
    <lineage>
        <taxon>Eukaryota</taxon>
        <taxon>Metazoa</taxon>
        <taxon>Chordata</taxon>
        <taxon>Craniata</taxon>
        <taxon>Vertebrata</taxon>
        <taxon>Euteleostomi</taxon>
        <taxon>Actinopterygii</taxon>
        <taxon>Neopterygii</taxon>
        <taxon>Teleostei</taxon>
        <taxon>Neoteleostei</taxon>
        <taxon>Acanthomorphata</taxon>
        <taxon>Carangaria</taxon>
        <taxon>Pleuronectiformes</taxon>
        <taxon>Pleuronectoidei</taxon>
        <taxon>Pleuronectidae</taxon>
        <taxon>Pleuronectes</taxon>
    </lineage>
</organism>
<comment type="caution">
    <text evidence="2">The sequence shown here is derived from an EMBL/GenBank/DDBJ whole genome shotgun (WGS) entry which is preliminary data.</text>
</comment>
<protein>
    <submittedName>
        <fullName evidence="2">Uncharacterized protein</fullName>
    </submittedName>
</protein>
<evidence type="ECO:0000313" key="3">
    <source>
        <dbReference type="Proteomes" id="UP001153269"/>
    </source>
</evidence>
<keyword evidence="3" id="KW-1185">Reference proteome</keyword>
<evidence type="ECO:0000313" key="2">
    <source>
        <dbReference type="EMBL" id="CAB1428958.1"/>
    </source>
</evidence>
<feature type="compositionally biased region" description="Polar residues" evidence="1">
    <location>
        <begin position="298"/>
        <end position="309"/>
    </location>
</feature>
<dbReference type="EMBL" id="CADEAL010001102">
    <property type="protein sequence ID" value="CAB1428958.1"/>
    <property type="molecule type" value="Genomic_DNA"/>
</dbReference>
<feature type="region of interest" description="Disordered" evidence="1">
    <location>
        <begin position="229"/>
        <end position="309"/>
    </location>
</feature>
<proteinExistence type="predicted"/>
<dbReference type="Proteomes" id="UP001153269">
    <property type="component" value="Unassembled WGS sequence"/>
</dbReference>
<feature type="compositionally biased region" description="Low complexity" evidence="1">
    <location>
        <begin position="253"/>
        <end position="262"/>
    </location>
</feature>
<feature type="compositionally biased region" description="Basic and acidic residues" evidence="1">
    <location>
        <begin position="130"/>
        <end position="150"/>
    </location>
</feature>
<gene>
    <name evidence="2" type="ORF">PLEPLA_LOCUS16933</name>
</gene>
<reference evidence="2" key="1">
    <citation type="submission" date="2020-03" db="EMBL/GenBank/DDBJ databases">
        <authorList>
            <person name="Weist P."/>
        </authorList>
    </citation>
    <scope>NUCLEOTIDE SEQUENCE</scope>
</reference>
<accession>A0A9N7YKH6</accession>
<feature type="region of interest" description="Disordered" evidence="1">
    <location>
        <begin position="121"/>
        <end position="162"/>
    </location>
</feature>
<feature type="region of interest" description="Disordered" evidence="1">
    <location>
        <begin position="196"/>
        <end position="217"/>
    </location>
</feature>